<name>A0A2S7WD79_9FLAO</name>
<evidence type="ECO:0000313" key="1">
    <source>
        <dbReference type="EMBL" id="PQJ75563.1"/>
    </source>
</evidence>
<dbReference type="Proteomes" id="UP000237608">
    <property type="component" value="Unassembled WGS sequence"/>
</dbReference>
<keyword evidence="2" id="KW-1185">Reference proteome</keyword>
<accession>A0A2S7WD79</accession>
<organism evidence="1 2">
    <name type="scientific">Polaribacter gangjinensis</name>
    <dbReference type="NCBI Taxonomy" id="574710"/>
    <lineage>
        <taxon>Bacteria</taxon>
        <taxon>Pseudomonadati</taxon>
        <taxon>Bacteroidota</taxon>
        <taxon>Flavobacteriia</taxon>
        <taxon>Flavobacteriales</taxon>
        <taxon>Flavobacteriaceae</taxon>
    </lineage>
</organism>
<comment type="caution">
    <text evidence="1">The sequence shown here is derived from an EMBL/GenBank/DDBJ whole genome shotgun (WGS) entry which is preliminary data.</text>
</comment>
<proteinExistence type="predicted"/>
<sequence length="89" mass="10080">MLPFALKLEHVFQDHNHSICSSKIESHIHQLEDDCDFLNYTINSANSPSNLVFETKIDILFAEKNFIYTTAFSSSEKATSFLRGPPSLS</sequence>
<evidence type="ECO:0000313" key="2">
    <source>
        <dbReference type="Proteomes" id="UP000237608"/>
    </source>
</evidence>
<protein>
    <submittedName>
        <fullName evidence="1">Uncharacterized protein</fullName>
    </submittedName>
</protein>
<dbReference type="AlphaFoldDB" id="A0A2S7WD79"/>
<gene>
    <name evidence="1" type="ORF">BTO13_10135</name>
</gene>
<reference evidence="1 2" key="1">
    <citation type="submission" date="2016-12" db="EMBL/GenBank/DDBJ databases">
        <title>Trade-off between light-utilization and light-protection in marine flavobacteria.</title>
        <authorList>
            <person name="Kumagai Y."/>
            <person name="Yoshizawa S."/>
            <person name="Kogure K."/>
            <person name="Iwasaki W."/>
        </authorList>
    </citation>
    <scope>NUCLEOTIDE SEQUENCE [LARGE SCALE GENOMIC DNA]</scope>
    <source>
        <strain evidence="1 2">KCTC 22729</strain>
    </source>
</reference>
<dbReference type="EMBL" id="MSCL01000001">
    <property type="protein sequence ID" value="PQJ75563.1"/>
    <property type="molecule type" value="Genomic_DNA"/>
</dbReference>